<dbReference type="EMBL" id="FOAZ01000008">
    <property type="protein sequence ID" value="SEL36647.1"/>
    <property type="molecule type" value="Genomic_DNA"/>
</dbReference>
<keyword evidence="1" id="KW-0812">Transmembrane</keyword>
<organism evidence="2 3">
    <name type="scientific">Streptacidiphilus jiangxiensis</name>
    <dbReference type="NCBI Taxonomy" id="235985"/>
    <lineage>
        <taxon>Bacteria</taxon>
        <taxon>Bacillati</taxon>
        <taxon>Actinomycetota</taxon>
        <taxon>Actinomycetes</taxon>
        <taxon>Kitasatosporales</taxon>
        <taxon>Streptomycetaceae</taxon>
        <taxon>Streptacidiphilus</taxon>
    </lineage>
</organism>
<proteinExistence type="predicted"/>
<sequence length="76" mass="8161">MAYRNWCGECGFKSSWGAQSQSEQQLIEHYRVQHPGILPGGQVETNQKNPGGGGLGCLPLIGIAFLVLLLAASCHH</sequence>
<dbReference type="eggNOG" id="ENOG50339P6">
    <property type="taxonomic scope" value="Bacteria"/>
</dbReference>
<dbReference type="AlphaFoldDB" id="A0A1H7PNM4"/>
<name>A0A1H7PNM4_STRJI</name>
<keyword evidence="3" id="KW-1185">Reference proteome</keyword>
<evidence type="ECO:0000313" key="3">
    <source>
        <dbReference type="Proteomes" id="UP000183015"/>
    </source>
</evidence>
<keyword evidence="1" id="KW-0472">Membrane</keyword>
<gene>
    <name evidence="2" type="ORF">SAMN05414137_10818</name>
</gene>
<feature type="transmembrane region" description="Helical" evidence="1">
    <location>
        <begin position="53"/>
        <end position="72"/>
    </location>
</feature>
<evidence type="ECO:0000313" key="2">
    <source>
        <dbReference type="EMBL" id="SEL36647.1"/>
    </source>
</evidence>
<protein>
    <submittedName>
        <fullName evidence="2">Uncharacterized protein</fullName>
    </submittedName>
</protein>
<keyword evidence="1" id="KW-1133">Transmembrane helix</keyword>
<dbReference type="STRING" id="235985.SAMN05414137_10818"/>
<accession>A0A1H7PNM4</accession>
<dbReference type="Proteomes" id="UP000183015">
    <property type="component" value="Unassembled WGS sequence"/>
</dbReference>
<dbReference type="OrthoDB" id="3872738at2"/>
<reference evidence="3" key="1">
    <citation type="submission" date="2016-10" db="EMBL/GenBank/DDBJ databases">
        <authorList>
            <person name="Varghese N."/>
        </authorList>
    </citation>
    <scope>NUCLEOTIDE SEQUENCE [LARGE SCALE GENOMIC DNA]</scope>
    <source>
        <strain evidence="3">DSM 45096 / BCRC 16803 / CGMCC 4.1857 / CIP 109030 / JCM 12277 / KCTC 19219 / NBRC 100920 / 33214</strain>
    </source>
</reference>
<dbReference type="RefSeq" id="WP_042447723.1">
    <property type="nucleotide sequence ID" value="NZ_BBPN01000013.1"/>
</dbReference>
<evidence type="ECO:0000256" key="1">
    <source>
        <dbReference type="SAM" id="Phobius"/>
    </source>
</evidence>